<comment type="function">
    <text evidence="2 9 11">Excises uracil residues from the DNA which can arise as a result of misincorporation of dUMP residues by DNA polymerase or due to deamination of cytosine.</text>
</comment>
<name>A0A1M6G5C1_9FLAO</name>
<dbReference type="OrthoDB" id="9804372at2"/>
<accession>A0A1M6G5C1</accession>
<reference evidence="13 14" key="1">
    <citation type="submission" date="2016-11" db="EMBL/GenBank/DDBJ databases">
        <authorList>
            <person name="Jaros S."/>
            <person name="Januszkiewicz K."/>
            <person name="Wedrychowicz H."/>
        </authorList>
    </citation>
    <scope>NUCLEOTIDE SEQUENCE [LARGE SCALE GENOMIC DNA]</scope>
    <source>
        <strain evidence="13 14">CGMCC 1.8863</strain>
    </source>
</reference>
<dbReference type="SMART" id="SM00986">
    <property type="entry name" value="UDG"/>
    <property type="match status" value="1"/>
</dbReference>
<evidence type="ECO:0000313" key="13">
    <source>
        <dbReference type="EMBL" id="SHJ05100.1"/>
    </source>
</evidence>
<organism evidence="13 14">
    <name type="scientific">Arenibacter nanhaiticus</name>
    <dbReference type="NCBI Taxonomy" id="558155"/>
    <lineage>
        <taxon>Bacteria</taxon>
        <taxon>Pseudomonadati</taxon>
        <taxon>Bacteroidota</taxon>
        <taxon>Flavobacteriia</taxon>
        <taxon>Flavobacteriales</taxon>
        <taxon>Flavobacteriaceae</taxon>
        <taxon>Arenibacter</taxon>
    </lineage>
</organism>
<evidence type="ECO:0000256" key="3">
    <source>
        <dbReference type="ARBA" id="ARBA00008184"/>
    </source>
</evidence>
<comment type="subcellular location">
    <subcellularLocation>
        <location evidence="9">Cytoplasm</location>
    </subcellularLocation>
</comment>
<dbReference type="NCBIfam" id="NF003588">
    <property type="entry name" value="PRK05254.1-1"/>
    <property type="match status" value="1"/>
</dbReference>
<keyword evidence="8 9" id="KW-0234">DNA repair</keyword>
<evidence type="ECO:0000256" key="1">
    <source>
        <dbReference type="ARBA" id="ARBA00001400"/>
    </source>
</evidence>
<keyword evidence="9" id="KW-0963">Cytoplasm</keyword>
<dbReference type="EC" id="3.2.2.27" evidence="4 9"/>
<comment type="catalytic activity">
    <reaction evidence="1 9 11">
        <text>Hydrolyzes single-stranded DNA or mismatched double-stranded DNA and polynucleotides, releasing free uracil.</text>
        <dbReference type="EC" id="3.2.2.27"/>
    </reaction>
</comment>
<dbReference type="AlphaFoldDB" id="A0A1M6G5C1"/>
<dbReference type="FunFam" id="3.40.470.10:FF:000001">
    <property type="entry name" value="Uracil-DNA glycosylase"/>
    <property type="match status" value="1"/>
</dbReference>
<evidence type="ECO:0000256" key="10">
    <source>
        <dbReference type="PROSITE-ProRule" id="PRU10072"/>
    </source>
</evidence>
<dbReference type="STRING" id="558155.SAMN04487911_11034"/>
<dbReference type="NCBIfam" id="NF003589">
    <property type="entry name" value="PRK05254.1-2"/>
    <property type="match status" value="1"/>
</dbReference>
<dbReference type="PANTHER" id="PTHR11264:SF0">
    <property type="entry name" value="URACIL-DNA GLYCOSYLASE"/>
    <property type="match status" value="1"/>
</dbReference>
<dbReference type="Gene3D" id="3.40.470.10">
    <property type="entry name" value="Uracil-DNA glycosylase-like domain"/>
    <property type="match status" value="1"/>
</dbReference>
<dbReference type="SUPFAM" id="SSF52141">
    <property type="entry name" value="Uracil-DNA glycosylase-like"/>
    <property type="match status" value="1"/>
</dbReference>
<dbReference type="NCBIfam" id="NF003591">
    <property type="entry name" value="PRK05254.1-4"/>
    <property type="match status" value="1"/>
</dbReference>
<evidence type="ECO:0000256" key="8">
    <source>
        <dbReference type="ARBA" id="ARBA00023204"/>
    </source>
</evidence>
<dbReference type="NCBIfam" id="TIGR00628">
    <property type="entry name" value="ung"/>
    <property type="match status" value="1"/>
</dbReference>
<dbReference type="NCBIfam" id="NF003592">
    <property type="entry name" value="PRK05254.1-5"/>
    <property type="match status" value="1"/>
</dbReference>
<feature type="domain" description="Uracil-DNA glycosylase-like" evidence="12">
    <location>
        <begin position="49"/>
        <end position="211"/>
    </location>
</feature>
<protein>
    <recommendedName>
        <fullName evidence="5 9">Uracil-DNA glycosylase</fullName>
        <shortName evidence="9">UDG</shortName>
        <ecNumber evidence="4 9">3.2.2.27</ecNumber>
    </recommendedName>
</protein>
<dbReference type="GO" id="GO:0097510">
    <property type="term" value="P:base-excision repair, AP site formation via deaminated base removal"/>
    <property type="evidence" value="ECO:0007669"/>
    <property type="project" value="TreeGrafter"/>
</dbReference>
<dbReference type="EMBL" id="FQYX01000010">
    <property type="protein sequence ID" value="SHJ05100.1"/>
    <property type="molecule type" value="Genomic_DNA"/>
</dbReference>
<dbReference type="SMART" id="SM00987">
    <property type="entry name" value="UreE_C"/>
    <property type="match status" value="1"/>
</dbReference>
<dbReference type="Proteomes" id="UP000184231">
    <property type="component" value="Unassembled WGS sequence"/>
</dbReference>
<gene>
    <name evidence="9" type="primary">ung</name>
    <name evidence="13" type="ORF">SAMN04487911_11034</name>
</gene>
<dbReference type="InterPro" id="IPR018085">
    <property type="entry name" value="Ura-DNA_Glyclase_AS"/>
</dbReference>
<evidence type="ECO:0000256" key="5">
    <source>
        <dbReference type="ARBA" id="ARBA00018429"/>
    </source>
</evidence>
<sequence length="221" mass="25010">MIFDLHPSWQKPLQSELKKPYFSDLNDFVKQEYAKHVCYPKKEAIFAAFDFCNFQDTKVVILGQDPYHGPGQANGLCFSVNEGVGHPPSLMNIFKEMESDLGKTYPLSGNLEAWAKQGVLLLNATLTVREKEAASHQKQGWETFTDAVIEKVSQEKEGIVFLLWGGFAKKKAKLIDAKKHHILTSGHPSPLSANRGYWFGNKHFSMTNEILKQANRPLISW</sequence>
<dbReference type="PANTHER" id="PTHR11264">
    <property type="entry name" value="URACIL-DNA GLYCOSYLASE"/>
    <property type="match status" value="1"/>
</dbReference>
<dbReference type="CDD" id="cd10027">
    <property type="entry name" value="UDG-F1-like"/>
    <property type="match status" value="1"/>
</dbReference>
<keyword evidence="14" id="KW-1185">Reference proteome</keyword>
<evidence type="ECO:0000259" key="12">
    <source>
        <dbReference type="SMART" id="SM00986"/>
    </source>
</evidence>
<evidence type="ECO:0000256" key="4">
    <source>
        <dbReference type="ARBA" id="ARBA00012030"/>
    </source>
</evidence>
<evidence type="ECO:0000313" key="14">
    <source>
        <dbReference type="Proteomes" id="UP000184231"/>
    </source>
</evidence>
<dbReference type="GO" id="GO:0005737">
    <property type="term" value="C:cytoplasm"/>
    <property type="evidence" value="ECO:0007669"/>
    <property type="project" value="UniProtKB-SubCell"/>
</dbReference>
<dbReference type="InterPro" id="IPR036895">
    <property type="entry name" value="Uracil-DNA_glycosylase-like_sf"/>
</dbReference>
<feature type="active site" description="Proton acceptor" evidence="9 10">
    <location>
        <position position="65"/>
    </location>
</feature>
<evidence type="ECO:0000256" key="2">
    <source>
        <dbReference type="ARBA" id="ARBA00002631"/>
    </source>
</evidence>
<keyword evidence="6 9" id="KW-0227">DNA damage</keyword>
<evidence type="ECO:0000256" key="6">
    <source>
        <dbReference type="ARBA" id="ARBA00022763"/>
    </source>
</evidence>
<dbReference type="InterPro" id="IPR005122">
    <property type="entry name" value="Uracil-DNA_glycosylase-like"/>
</dbReference>
<evidence type="ECO:0000256" key="11">
    <source>
        <dbReference type="RuleBase" id="RU003780"/>
    </source>
</evidence>
<dbReference type="InterPro" id="IPR002043">
    <property type="entry name" value="UDG_fam1"/>
</dbReference>
<comment type="similarity">
    <text evidence="3 9 11">Belongs to the uracil-DNA glycosylase (UDG) superfamily. UNG family.</text>
</comment>
<keyword evidence="7 9" id="KW-0378">Hydrolase</keyword>
<dbReference type="HAMAP" id="MF_00148">
    <property type="entry name" value="UDG"/>
    <property type="match status" value="1"/>
</dbReference>
<evidence type="ECO:0000256" key="9">
    <source>
        <dbReference type="HAMAP-Rule" id="MF_00148"/>
    </source>
</evidence>
<evidence type="ECO:0000256" key="7">
    <source>
        <dbReference type="ARBA" id="ARBA00022801"/>
    </source>
</evidence>
<dbReference type="GO" id="GO:0004844">
    <property type="term" value="F:uracil DNA N-glycosylase activity"/>
    <property type="evidence" value="ECO:0007669"/>
    <property type="project" value="UniProtKB-UniRule"/>
</dbReference>
<dbReference type="PROSITE" id="PS00130">
    <property type="entry name" value="U_DNA_GLYCOSYLASE"/>
    <property type="match status" value="1"/>
</dbReference>
<dbReference type="Pfam" id="PF03167">
    <property type="entry name" value="UDG"/>
    <property type="match status" value="1"/>
</dbReference>
<dbReference type="RefSeq" id="WP_072764238.1">
    <property type="nucleotide sequence ID" value="NZ_FQYX01000010.1"/>
</dbReference>
<proteinExistence type="inferred from homology"/>